<name>A0ACB7WJ97_DIOAL</name>
<evidence type="ECO:0000313" key="2">
    <source>
        <dbReference type="Proteomes" id="UP000827976"/>
    </source>
</evidence>
<sequence>MPGQVLRQLGYVQGIPASIHRPVKAVRSWASKFYRVVFATVLLGVSFQMHTSFLYSNTGPPLMMPQYVMTGTWSGITTIPTHACLTMMHQFPQLCHQDQTVNILETMYRSCITLLPEAEEEAANEQSRLDKFLEDWHSAN</sequence>
<dbReference type="Proteomes" id="UP000827976">
    <property type="component" value="Chromosome 3"/>
</dbReference>
<keyword evidence="2" id="KW-1185">Reference proteome</keyword>
<reference evidence="2" key="1">
    <citation type="journal article" date="2022" name="Nat. Commun.">
        <title>Chromosome evolution and the genetic basis of agronomically important traits in greater yam.</title>
        <authorList>
            <person name="Bredeson J.V."/>
            <person name="Lyons J.B."/>
            <person name="Oniyinde I.O."/>
            <person name="Okereke N.R."/>
            <person name="Kolade O."/>
            <person name="Nnabue I."/>
            <person name="Nwadili C.O."/>
            <person name="Hribova E."/>
            <person name="Parker M."/>
            <person name="Nwogha J."/>
            <person name="Shu S."/>
            <person name="Carlson J."/>
            <person name="Kariba R."/>
            <person name="Muthemba S."/>
            <person name="Knop K."/>
            <person name="Barton G.J."/>
            <person name="Sherwood A.V."/>
            <person name="Lopez-Montes A."/>
            <person name="Asiedu R."/>
            <person name="Jamnadass R."/>
            <person name="Muchugi A."/>
            <person name="Goodstein D."/>
            <person name="Egesi C.N."/>
            <person name="Featherston J."/>
            <person name="Asfaw A."/>
            <person name="Simpson G.G."/>
            <person name="Dolezel J."/>
            <person name="Hendre P.S."/>
            <person name="Van Deynze A."/>
            <person name="Kumar P.L."/>
            <person name="Obidiegwu J.E."/>
            <person name="Bhattacharjee R."/>
            <person name="Rokhsar D.S."/>
        </authorList>
    </citation>
    <scope>NUCLEOTIDE SEQUENCE [LARGE SCALE GENOMIC DNA]</scope>
    <source>
        <strain evidence="2">cv. TDa95/00328</strain>
    </source>
</reference>
<proteinExistence type="predicted"/>
<gene>
    <name evidence="1" type="ORF">IHE45_03G029200</name>
</gene>
<protein>
    <submittedName>
        <fullName evidence="1">Uncharacterized protein</fullName>
    </submittedName>
</protein>
<accession>A0ACB7WJ97</accession>
<comment type="caution">
    <text evidence="1">The sequence shown here is derived from an EMBL/GenBank/DDBJ whole genome shotgun (WGS) entry which is preliminary data.</text>
</comment>
<organism evidence="1 2">
    <name type="scientific">Dioscorea alata</name>
    <name type="common">Purple yam</name>
    <dbReference type="NCBI Taxonomy" id="55571"/>
    <lineage>
        <taxon>Eukaryota</taxon>
        <taxon>Viridiplantae</taxon>
        <taxon>Streptophyta</taxon>
        <taxon>Embryophyta</taxon>
        <taxon>Tracheophyta</taxon>
        <taxon>Spermatophyta</taxon>
        <taxon>Magnoliopsida</taxon>
        <taxon>Liliopsida</taxon>
        <taxon>Dioscoreales</taxon>
        <taxon>Dioscoreaceae</taxon>
        <taxon>Dioscorea</taxon>
    </lineage>
</organism>
<evidence type="ECO:0000313" key="1">
    <source>
        <dbReference type="EMBL" id="KAH7688374.1"/>
    </source>
</evidence>
<dbReference type="EMBL" id="CM037013">
    <property type="protein sequence ID" value="KAH7688374.1"/>
    <property type="molecule type" value="Genomic_DNA"/>
</dbReference>